<name>A0A0B7NG79_9FUNG</name>
<dbReference type="EMBL" id="LN731324">
    <property type="protein sequence ID" value="CEP14537.1"/>
    <property type="molecule type" value="Genomic_DNA"/>
</dbReference>
<feature type="compositionally biased region" description="Polar residues" evidence="1">
    <location>
        <begin position="36"/>
        <end position="49"/>
    </location>
</feature>
<keyword evidence="3" id="KW-1185">Reference proteome</keyword>
<dbReference type="AlphaFoldDB" id="A0A0B7NG79"/>
<reference evidence="2 3" key="1">
    <citation type="submission" date="2014-09" db="EMBL/GenBank/DDBJ databases">
        <authorList>
            <person name="Ellenberger Sabrina"/>
        </authorList>
    </citation>
    <scope>NUCLEOTIDE SEQUENCE [LARGE SCALE GENOMIC DNA]</scope>
    <source>
        <strain evidence="2 3">CBS 412.66</strain>
    </source>
</reference>
<accession>A0A0B7NG79</accession>
<evidence type="ECO:0000313" key="3">
    <source>
        <dbReference type="Proteomes" id="UP000054107"/>
    </source>
</evidence>
<dbReference type="OrthoDB" id="2021143at2759"/>
<feature type="region of interest" description="Disordered" evidence="1">
    <location>
        <begin position="31"/>
        <end position="53"/>
    </location>
</feature>
<organism evidence="2 3">
    <name type="scientific">Parasitella parasitica</name>
    <dbReference type="NCBI Taxonomy" id="35722"/>
    <lineage>
        <taxon>Eukaryota</taxon>
        <taxon>Fungi</taxon>
        <taxon>Fungi incertae sedis</taxon>
        <taxon>Mucoromycota</taxon>
        <taxon>Mucoromycotina</taxon>
        <taxon>Mucoromycetes</taxon>
        <taxon>Mucorales</taxon>
        <taxon>Mucorineae</taxon>
        <taxon>Mucoraceae</taxon>
        <taxon>Parasitella</taxon>
    </lineage>
</organism>
<evidence type="ECO:0000313" key="2">
    <source>
        <dbReference type="EMBL" id="CEP14537.1"/>
    </source>
</evidence>
<protein>
    <submittedName>
        <fullName evidence="2">Uncharacterized protein</fullName>
    </submittedName>
</protein>
<gene>
    <name evidence="2" type="primary">PARPA_08721.1 scaffold 33880</name>
</gene>
<dbReference type="STRING" id="35722.A0A0B7NG79"/>
<sequence length="89" mass="10687">MILHPTHFIRNVDPISLEIAHDEKCELTSIDPRTGTALSSQHDTSPINTRKQRNRRGWAHMSEILWIIRPFIYGEYYQFRDDRWMTYPD</sequence>
<dbReference type="Proteomes" id="UP000054107">
    <property type="component" value="Unassembled WGS sequence"/>
</dbReference>
<proteinExistence type="predicted"/>
<evidence type="ECO:0000256" key="1">
    <source>
        <dbReference type="SAM" id="MobiDB-lite"/>
    </source>
</evidence>